<dbReference type="InterPro" id="IPR029063">
    <property type="entry name" value="SAM-dependent_MTases_sf"/>
</dbReference>
<sequence>MMQAEFWNQKYQESDYHYGLKPNRFLQLLLESRPPGRLLFPAEGEGRNAVYAAKLGWEVYAFDQSERGRAKALELAEEQGVELHYEICDAREFKSELRFDVIALIYAHFPAEFRKELHQQYADLLKPGGEIWLEAFAPGQLEFQSGGPKNPEMLYNPEMLEADFSELQIRQSEIKRYQLDEGPGHQGLGEVVRFKAYKVVKD</sequence>
<dbReference type="CDD" id="cd02440">
    <property type="entry name" value="AdoMet_MTases"/>
    <property type="match status" value="1"/>
</dbReference>
<dbReference type="GO" id="GO:0032259">
    <property type="term" value="P:methylation"/>
    <property type="evidence" value="ECO:0007669"/>
    <property type="project" value="UniProtKB-KW"/>
</dbReference>
<dbReference type="EMBL" id="CP060139">
    <property type="protein sequence ID" value="QNR25988.1"/>
    <property type="molecule type" value="Genomic_DNA"/>
</dbReference>
<dbReference type="PANTHER" id="PTHR43861">
    <property type="entry name" value="TRANS-ACONITATE 2-METHYLTRANSFERASE-RELATED"/>
    <property type="match status" value="1"/>
</dbReference>
<reference evidence="3 4" key="1">
    <citation type="submission" date="2020-08" db="EMBL/GenBank/DDBJ databases">
        <title>Croceimicrobium hydrocarbonivorans gen. nov., sp. nov., a novel marine bacterium isolated from a bacterial consortium that degrades polyethylene terephthalate.</title>
        <authorList>
            <person name="Liu R."/>
        </authorList>
    </citation>
    <scope>NUCLEOTIDE SEQUENCE [LARGE SCALE GENOMIC DNA]</scope>
    <source>
        <strain evidence="3 4">A20-9</strain>
    </source>
</reference>
<evidence type="ECO:0000259" key="2">
    <source>
        <dbReference type="Pfam" id="PF13649"/>
    </source>
</evidence>
<accession>A0A7H0VJU0</accession>
<keyword evidence="4" id="KW-1185">Reference proteome</keyword>
<evidence type="ECO:0000313" key="3">
    <source>
        <dbReference type="EMBL" id="QNR25988.1"/>
    </source>
</evidence>
<keyword evidence="3" id="KW-0489">Methyltransferase</keyword>
<dbReference type="GO" id="GO:0008168">
    <property type="term" value="F:methyltransferase activity"/>
    <property type="evidence" value="ECO:0007669"/>
    <property type="project" value="UniProtKB-KW"/>
</dbReference>
<keyword evidence="1 3" id="KW-0808">Transferase</keyword>
<evidence type="ECO:0000256" key="1">
    <source>
        <dbReference type="ARBA" id="ARBA00022679"/>
    </source>
</evidence>
<dbReference type="PANTHER" id="PTHR43861:SF3">
    <property type="entry name" value="PUTATIVE (AFU_ORTHOLOGUE AFUA_2G14390)-RELATED"/>
    <property type="match status" value="1"/>
</dbReference>
<dbReference type="KEGG" id="chyd:H4K34_01620"/>
<dbReference type="Proteomes" id="UP000516305">
    <property type="component" value="Chromosome"/>
</dbReference>
<dbReference type="InterPro" id="IPR041698">
    <property type="entry name" value="Methyltransf_25"/>
</dbReference>
<evidence type="ECO:0000313" key="4">
    <source>
        <dbReference type="Proteomes" id="UP000516305"/>
    </source>
</evidence>
<dbReference type="SUPFAM" id="SSF53335">
    <property type="entry name" value="S-adenosyl-L-methionine-dependent methyltransferases"/>
    <property type="match status" value="1"/>
</dbReference>
<protein>
    <submittedName>
        <fullName evidence="3">Class I SAM-dependent methyltransferase</fullName>
    </submittedName>
</protein>
<dbReference type="AlphaFoldDB" id="A0A7H0VJU0"/>
<organism evidence="3 4">
    <name type="scientific">Croceimicrobium hydrocarbonivorans</name>
    <dbReference type="NCBI Taxonomy" id="2761580"/>
    <lineage>
        <taxon>Bacteria</taxon>
        <taxon>Pseudomonadati</taxon>
        <taxon>Bacteroidota</taxon>
        <taxon>Flavobacteriia</taxon>
        <taxon>Flavobacteriales</taxon>
        <taxon>Owenweeksiaceae</taxon>
        <taxon>Croceimicrobium</taxon>
    </lineage>
</organism>
<proteinExistence type="predicted"/>
<gene>
    <name evidence="3" type="ORF">H4K34_01620</name>
</gene>
<dbReference type="Pfam" id="PF13649">
    <property type="entry name" value="Methyltransf_25"/>
    <property type="match status" value="1"/>
</dbReference>
<name>A0A7H0VJU0_9FLAO</name>
<feature type="domain" description="Methyltransferase" evidence="2">
    <location>
        <begin position="44"/>
        <end position="129"/>
    </location>
</feature>
<dbReference type="Gene3D" id="3.40.50.150">
    <property type="entry name" value="Vaccinia Virus protein VP39"/>
    <property type="match status" value="1"/>
</dbReference>